<comment type="caution">
    <text evidence="2">The sequence shown here is derived from an EMBL/GenBank/DDBJ whole genome shotgun (WGS) entry which is preliminary data.</text>
</comment>
<dbReference type="InterPro" id="IPR021344">
    <property type="entry name" value="DUF2970"/>
</dbReference>
<dbReference type="Pfam" id="PF11174">
    <property type="entry name" value="DUF2970"/>
    <property type="match status" value="1"/>
</dbReference>
<organism evidence="2 3">
    <name type="scientific">Achromobacter aloeverae</name>
    <dbReference type="NCBI Taxonomy" id="1750518"/>
    <lineage>
        <taxon>Bacteria</taxon>
        <taxon>Pseudomonadati</taxon>
        <taxon>Pseudomonadota</taxon>
        <taxon>Betaproteobacteria</taxon>
        <taxon>Burkholderiales</taxon>
        <taxon>Alcaligenaceae</taxon>
        <taxon>Achromobacter</taxon>
    </lineage>
</organism>
<dbReference type="EMBL" id="PYAL01000003">
    <property type="protein sequence ID" value="RXN90196.1"/>
    <property type="molecule type" value="Genomic_DNA"/>
</dbReference>
<evidence type="ECO:0000313" key="3">
    <source>
        <dbReference type="Proteomes" id="UP000290849"/>
    </source>
</evidence>
<gene>
    <name evidence="2" type="ORF">C7R54_11745</name>
</gene>
<keyword evidence="1" id="KW-0472">Membrane</keyword>
<keyword evidence="1" id="KW-1133">Transmembrane helix</keyword>
<protein>
    <recommendedName>
        <fullName evidence="4">DUF2970 domain-containing protein</fullName>
    </recommendedName>
</protein>
<dbReference type="RefSeq" id="WP_129150630.1">
    <property type="nucleotide sequence ID" value="NZ_JBHSDO010000014.1"/>
</dbReference>
<evidence type="ECO:0000313" key="2">
    <source>
        <dbReference type="EMBL" id="RXN90196.1"/>
    </source>
</evidence>
<sequence>MDDDKTSAGQATQRKLSFLQTLKAVAWGMLGIRKGAGYREDTARLNPVHLVIAALLAGALFVVVLISIVRWAVASLS</sequence>
<evidence type="ECO:0000256" key="1">
    <source>
        <dbReference type="SAM" id="Phobius"/>
    </source>
</evidence>
<evidence type="ECO:0008006" key="4">
    <source>
        <dbReference type="Google" id="ProtNLM"/>
    </source>
</evidence>
<accession>A0A4Q1HJD5</accession>
<keyword evidence="3" id="KW-1185">Reference proteome</keyword>
<dbReference type="Proteomes" id="UP000290849">
    <property type="component" value="Unassembled WGS sequence"/>
</dbReference>
<dbReference type="OrthoDB" id="8657357at2"/>
<name>A0A4Q1HJD5_9BURK</name>
<feature type="transmembrane region" description="Helical" evidence="1">
    <location>
        <begin position="48"/>
        <end position="73"/>
    </location>
</feature>
<dbReference type="AlphaFoldDB" id="A0A4Q1HJD5"/>
<reference evidence="2 3" key="1">
    <citation type="journal article" date="2017" name="Int. J. Syst. Evol. Microbiol.">
        <title>Achromobacter aloeverae sp. nov., isolated from the root of Aloe vera (L.) Burm.f.</title>
        <authorList>
            <person name="Kuncharoen N."/>
            <person name="Muramatsu Y."/>
            <person name="Shibata C."/>
            <person name="Kamakura Y."/>
            <person name="Nakagawa Y."/>
            <person name="Tanasupawat S."/>
        </authorList>
    </citation>
    <scope>NUCLEOTIDE SEQUENCE [LARGE SCALE GENOMIC DNA]</scope>
    <source>
        <strain evidence="2 3">AVA-1</strain>
    </source>
</reference>
<proteinExistence type="predicted"/>
<keyword evidence="1" id="KW-0812">Transmembrane</keyword>